<reference evidence="3 4" key="1">
    <citation type="journal article" date="2021" name="BMC Genomics">
        <title>Datura genome reveals duplications of psychoactive alkaloid biosynthetic genes and high mutation rate following tissue culture.</title>
        <authorList>
            <person name="Rajewski A."/>
            <person name="Carter-House D."/>
            <person name="Stajich J."/>
            <person name="Litt A."/>
        </authorList>
    </citation>
    <scope>NUCLEOTIDE SEQUENCE [LARGE SCALE GENOMIC DNA]</scope>
    <source>
        <strain evidence="3">AR-01</strain>
    </source>
</reference>
<keyword evidence="2" id="KW-0812">Transmembrane</keyword>
<evidence type="ECO:0000313" key="3">
    <source>
        <dbReference type="EMBL" id="MCD7460594.1"/>
    </source>
</evidence>
<evidence type="ECO:0008006" key="5">
    <source>
        <dbReference type="Google" id="ProtNLM"/>
    </source>
</evidence>
<sequence length="149" mass="16073">MYASGYHCHCACFLTVLRIVYAILIVPSIVYAVVDSCRTKIPVGRSAGRGTTRDGSQAGAYQTRAQVDSHPEIVNGDQPRVVAEERVQEQVIWDTPSTMPTVALPADTVIRPLNVLEALVPNNGGLPVSQTTSQTQTQVQLNVEATQTP</sequence>
<keyword evidence="2" id="KW-0472">Membrane</keyword>
<accession>A0ABS8SP80</accession>
<evidence type="ECO:0000313" key="4">
    <source>
        <dbReference type="Proteomes" id="UP000823775"/>
    </source>
</evidence>
<gene>
    <name evidence="3" type="ORF">HAX54_043871</name>
</gene>
<organism evidence="3 4">
    <name type="scientific">Datura stramonium</name>
    <name type="common">Jimsonweed</name>
    <name type="synonym">Common thornapple</name>
    <dbReference type="NCBI Taxonomy" id="4076"/>
    <lineage>
        <taxon>Eukaryota</taxon>
        <taxon>Viridiplantae</taxon>
        <taxon>Streptophyta</taxon>
        <taxon>Embryophyta</taxon>
        <taxon>Tracheophyta</taxon>
        <taxon>Spermatophyta</taxon>
        <taxon>Magnoliopsida</taxon>
        <taxon>eudicotyledons</taxon>
        <taxon>Gunneridae</taxon>
        <taxon>Pentapetalae</taxon>
        <taxon>asterids</taxon>
        <taxon>lamiids</taxon>
        <taxon>Solanales</taxon>
        <taxon>Solanaceae</taxon>
        <taxon>Solanoideae</taxon>
        <taxon>Datureae</taxon>
        <taxon>Datura</taxon>
    </lineage>
</organism>
<feature type="region of interest" description="Disordered" evidence="1">
    <location>
        <begin position="44"/>
        <end position="64"/>
    </location>
</feature>
<protein>
    <recommendedName>
        <fullName evidence="5">Secreted protein</fullName>
    </recommendedName>
</protein>
<feature type="transmembrane region" description="Helical" evidence="2">
    <location>
        <begin position="12"/>
        <end position="34"/>
    </location>
</feature>
<name>A0ABS8SP80_DATST</name>
<proteinExistence type="predicted"/>
<evidence type="ECO:0000256" key="2">
    <source>
        <dbReference type="SAM" id="Phobius"/>
    </source>
</evidence>
<keyword evidence="2" id="KW-1133">Transmembrane helix</keyword>
<feature type="compositionally biased region" description="Polar residues" evidence="1">
    <location>
        <begin position="53"/>
        <end position="64"/>
    </location>
</feature>
<evidence type="ECO:0000256" key="1">
    <source>
        <dbReference type="SAM" id="MobiDB-lite"/>
    </source>
</evidence>
<comment type="caution">
    <text evidence="3">The sequence shown here is derived from an EMBL/GenBank/DDBJ whole genome shotgun (WGS) entry which is preliminary data.</text>
</comment>
<dbReference type="Proteomes" id="UP000823775">
    <property type="component" value="Unassembled WGS sequence"/>
</dbReference>
<dbReference type="EMBL" id="JACEIK010000662">
    <property type="protein sequence ID" value="MCD7460594.1"/>
    <property type="molecule type" value="Genomic_DNA"/>
</dbReference>
<keyword evidence="4" id="KW-1185">Reference proteome</keyword>